<gene>
    <name evidence="1" type="ORF">ABIA69_004732</name>
</gene>
<keyword evidence="2" id="KW-1185">Reference proteome</keyword>
<sequence>MSNHSEDLNSKQGLIPSAVTPIIAIHGPYNWVKQSGQLGFLNGQMHSWAVDFGYFFWTSTVTAHPWQENNVQALAVEKLSTAYARTGVPAVNFIVHNVSNGITGYKFYISNIITQSSLKSEDEPKELQEGLRIFAIHDVEGNISEVVTCPKSHPRPFLTTDPRFSMTEIEIPTGIDETELDSKEGLNKLMESYRVEVVHNKAHLLPFKL</sequence>
<reference evidence="1 2" key="1">
    <citation type="submission" date="2024-06" db="EMBL/GenBank/DDBJ databases">
        <title>Sorghum-associated microbial communities from plants grown in Nebraska, USA.</title>
        <authorList>
            <person name="Schachtman D."/>
        </authorList>
    </citation>
    <scope>NUCLEOTIDE SEQUENCE [LARGE SCALE GENOMIC DNA]</scope>
    <source>
        <strain evidence="1 2">736</strain>
    </source>
</reference>
<proteinExistence type="predicted"/>
<accession>A0ABV2PRC7</accession>
<dbReference type="EMBL" id="JBEPSB010000046">
    <property type="protein sequence ID" value="MET4563512.1"/>
    <property type="molecule type" value="Genomic_DNA"/>
</dbReference>
<dbReference type="RefSeq" id="WP_354473312.1">
    <property type="nucleotide sequence ID" value="NZ_JBEPSB010000046.1"/>
</dbReference>
<evidence type="ECO:0000313" key="2">
    <source>
        <dbReference type="Proteomes" id="UP001549363"/>
    </source>
</evidence>
<evidence type="ECO:0000313" key="1">
    <source>
        <dbReference type="EMBL" id="MET4563512.1"/>
    </source>
</evidence>
<dbReference type="Proteomes" id="UP001549363">
    <property type="component" value="Unassembled WGS sequence"/>
</dbReference>
<name>A0ABV2PRC7_9BACI</name>
<organism evidence="1 2">
    <name type="scientific">Lysinibacillus parviboronicapiens</name>
    <dbReference type="NCBI Taxonomy" id="436516"/>
    <lineage>
        <taxon>Bacteria</taxon>
        <taxon>Bacillati</taxon>
        <taxon>Bacillota</taxon>
        <taxon>Bacilli</taxon>
        <taxon>Bacillales</taxon>
        <taxon>Bacillaceae</taxon>
        <taxon>Lysinibacillus</taxon>
    </lineage>
</organism>
<protein>
    <submittedName>
        <fullName evidence="1">Uncharacterized protein</fullName>
    </submittedName>
</protein>
<comment type="caution">
    <text evidence="1">The sequence shown here is derived from an EMBL/GenBank/DDBJ whole genome shotgun (WGS) entry which is preliminary data.</text>
</comment>